<feature type="domain" description="Peptidase S9 prolyl oligopeptidase catalytic" evidence="4">
    <location>
        <begin position="530"/>
        <end position="727"/>
    </location>
</feature>
<comment type="caution">
    <text evidence="6">The sequence shown here is derived from an EMBL/GenBank/DDBJ whole genome shotgun (WGS) entry which is preliminary data.</text>
</comment>
<dbReference type="SUPFAM" id="SSF82171">
    <property type="entry name" value="DPP6 N-terminal domain-like"/>
    <property type="match status" value="1"/>
</dbReference>
<dbReference type="PANTHER" id="PTHR11731:SF193">
    <property type="entry name" value="DIPEPTIDYL PEPTIDASE 9"/>
    <property type="match status" value="1"/>
</dbReference>
<proteinExistence type="predicted"/>
<feature type="signal peptide" evidence="3">
    <location>
        <begin position="1"/>
        <end position="23"/>
    </location>
</feature>
<dbReference type="SUPFAM" id="SSF53474">
    <property type="entry name" value="alpha/beta-Hydrolases"/>
    <property type="match status" value="1"/>
</dbReference>
<evidence type="ECO:0000256" key="3">
    <source>
        <dbReference type="SAM" id="SignalP"/>
    </source>
</evidence>
<evidence type="ECO:0000256" key="1">
    <source>
        <dbReference type="ARBA" id="ARBA00022670"/>
    </source>
</evidence>
<feature type="chain" id="PRO_5046981514" evidence="3">
    <location>
        <begin position="24"/>
        <end position="727"/>
    </location>
</feature>
<dbReference type="RefSeq" id="WP_163387354.1">
    <property type="nucleotide sequence ID" value="NZ_JAUFQS010000016.1"/>
</dbReference>
<gene>
    <name evidence="6" type="ORF">QWZ15_14400</name>
</gene>
<reference evidence="7" key="1">
    <citation type="journal article" date="2019" name="Int. J. Syst. Evol. Microbiol.">
        <title>The Global Catalogue of Microorganisms (GCM) 10K type strain sequencing project: providing services to taxonomists for standard genome sequencing and annotation.</title>
        <authorList>
            <consortium name="The Broad Institute Genomics Platform"/>
            <consortium name="The Broad Institute Genome Sequencing Center for Infectious Disease"/>
            <person name="Wu L."/>
            <person name="Ma J."/>
        </authorList>
    </citation>
    <scope>NUCLEOTIDE SEQUENCE [LARGE SCALE GENOMIC DNA]</scope>
    <source>
        <strain evidence="7">CECT 7706</strain>
    </source>
</reference>
<dbReference type="Gene3D" id="3.40.50.1820">
    <property type="entry name" value="alpha/beta hydrolase"/>
    <property type="match status" value="1"/>
</dbReference>
<keyword evidence="2" id="KW-0378">Hydrolase</keyword>
<protein>
    <submittedName>
        <fullName evidence="6">DPP IV N-terminal domain-containing protein</fullName>
    </submittedName>
</protein>
<keyword evidence="3" id="KW-0732">Signal</keyword>
<dbReference type="Pfam" id="PF00930">
    <property type="entry name" value="DPPIV_N"/>
    <property type="match status" value="1"/>
</dbReference>
<keyword evidence="1" id="KW-0645">Protease</keyword>
<evidence type="ECO:0000313" key="7">
    <source>
        <dbReference type="Proteomes" id="UP001236663"/>
    </source>
</evidence>
<dbReference type="InterPro" id="IPR001375">
    <property type="entry name" value="Peptidase_S9_cat"/>
</dbReference>
<dbReference type="InterPro" id="IPR002469">
    <property type="entry name" value="Peptidase_S9B_N"/>
</dbReference>
<dbReference type="PANTHER" id="PTHR11731">
    <property type="entry name" value="PROTEASE FAMILY S9B,C DIPEPTIDYL-PEPTIDASE IV-RELATED"/>
    <property type="match status" value="1"/>
</dbReference>
<evidence type="ECO:0000313" key="6">
    <source>
        <dbReference type="EMBL" id="MDN3689027.1"/>
    </source>
</evidence>
<dbReference type="InterPro" id="IPR050278">
    <property type="entry name" value="Serine_Prot_S9B/DPPIV"/>
</dbReference>
<evidence type="ECO:0000256" key="2">
    <source>
        <dbReference type="ARBA" id="ARBA00022801"/>
    </source>
</evidence>
<evidence type="ECO:0000259" key="5">
    <source>
        <dbReference type="Pfam" id="PF00930"/>
    </source>
</evidence>
<dbReference type="EMBL" id="JAUFQS010000016">
    <property type="protein sequence ID" value="MDN3689027.1"/>
    <property type="molecule type" value="Genomic_DNA"/>
</dbReference>
<dbReference type="InterPro" id="IPR029058">
    <property type="entry name" value="AB_hydrolase_fold"/>
</dbReference>
<feature type="domain" description="Dipeptidylpeptidase IV N-terminal" evidence="5">
    <location>
        <begin position="100"/>
        <end position="442"/>
    </location>
</feature>
<dbReference type="PROSITE" id="PS00708">
    <property type="entry name" value="PRO_ENDOPEP_SER"/>
    <property type="match status" value="1"/>
</dbReference>
<organism evidence="6 7">
    <name type="scientific">Cyclobacterium jeungdonense</name>
    <dbReference type="NCBI Taxonomy" id="708087"/>
    <lineage>
        <taxon>Bacteria</taxon>
        <taxon>Pseudomonadati</taxon>
        <taxon>Bacteroidota</taxon>
        <taxon>Cytophagia</taxon>
        <taxon>Cytophagales</taxon>
        <taxon>Cyclobacteriaceae</taxon>
        <taxon>Cyclobacterium</taxon>
    </lineage>
</organism>
<dbReference type="InterPro" id="IPR002471">
    <property type="entry name" value="Pept_S9_AS"/>
</dbReference>
<dbReference type="Proteomes" id="UP001236663">
    <property type="component" value="Unassembled WGS sequence"/>
</dbReference>
<dbReference type="Pfam" id="PF00326">
    <property type="entry name" value="Peptidase_S9"/>
    <property type="match status" value="1"/>
</dbReference>
<keyword evidence="7" id="KW-1185">Reference proteome</keyword>
<dbReference type="Gene3D" id="2.140.10.30">
    <property type="entry name" value="Dipeptidylpeptidase IV, N-terminal domain"/>
    <property type="match status" value="1"/>
</dbReference>
<sequence length="727" mass="83367">MLQPLKLLAPFSFLWLTFSPVIAQEAKKISLEDVIKKEIHRPETVNGINWMKDGRYYTALKKREGFSQVVQINLETGKESRILIDGKELGLNFSNYAFNPDESMALLESEVESIYRRSTKAVFHLFDLRTEQFRQLENGEKISYASLSPDNTRVAYVKENNLFYEVLSSGKKVQVTFDGESNSIRNGAADWVYEEEFSMAKAFEWSPDGSKLAFIRFDEQEVPLFSMQMWGTLYPKNYEFKYPKAGEKNAEVSIHVYDLDSGDTQLIHTGEETDIYLPRIYWAGDNSILAIIRLNRLQNQKDILFANPTTGNVKMILTETSETYVDLNYNDHFIFLPDNKGFLTTSENDGFKHIYHYDLEGNMVRQITDGNWEVTELVGVDLNNKRVFFLSTEISPLERHFYSIGMNGRNKQLLTPERGTHSIRMSPDHRFFIDAYSSVTKPLLSRLLDSKGRLITNLEENKVLEIRMQDYSFRPKTFFSFPTTDGTELNGYLVQPADFDPSKKYPLLLYVYGGPGSQNVMNSWGGTRDWWHQHLAAEGYVVACVDNRGTGGRGRAFKHSTYAQLGKLETQDQLAAASYLGSFPYIDQERIGIWGWSYGGYMSSLALMIGHDLIKTAISVAPVSSWRYYDTIYTERYLQTPQLNPEGYDDFSPISHVDKLKGNFLLIHGTGDDNVHFQNSVELVDALISADKQVDTFYYPNRNHGISGGNTSWHLYQMMTDYIKNNL</sequence>
<accession>A0ABT8C9I4</accession>
<evidence type="ECO:0000259" key="4">
    <source>
        <dbReference type="Pfam" id="PF00326"/>
    </source>
</evidence>
<name>A0ABT8C9I4_9BACT</name>